<evidence type="ECO:0000256" key="3">
    <source>
        <dbReference type="ARBA" id="ARBA00023157"/>
    </source>
</evidence>
<evidence type="ECO:0000313" key="7">
    <source>
        <dbReference type="EMBL" id="EJK68807.1"/>
    </source>
</evidence>
<protein>
    <recommendedName>
        <fullName evidence="9">Peptidase C1A papain C-terminal domain-containing protein</fullName>
    </recommendedName>
</protein>
<gene>
    <name evidence="7" type="ORF">THAOC_09984</name>
</gene>
<feature type="region of interest" description="Disordered" evidence="4">
    <location>
        <begin position="182"/>
        <end position="209"/>
    </location>
</feature>
<evidence type="ECO:0000256" key="4">
    <source>
        <dbReference type="SAM" id="MobiDB-lite"/>
    </source>
</evidence>
<comment type="similarity">
    <text evidence="1">Belongs to the peptidase C1 family.</text>
</comment>
<dbReference type="SMART" id="SM00848">
    <property type="entry name" value="Inhibitor_I29"/>
    <property type="match status" value="1"/>
</dbReference>
<feature type="region of interest" description="Disordered" evidence="4">
    <location>
        <begin position="28"/>
        <end position="53"/>
    </location>
</feature>
<evidence type="ECO:0008006" key="9">
    <source>
        <dbReference type="Google" id="ProtNLM"/>
    </source>
</evidence>
<comment type="caution">
    <text evidence="7">The sequence shown here is derived from an EMBL/GenBank/DDBJ whole genome shotgun (WGS) entry which is preliminary data.</text>
</comment>
<dbReference type="SMART" id="SM00645">
    <property type="entry name" value="Pept_C1"/>
    <property type="match status" value="1"/>
</dbReference>
<dbReference type="Gene3D" id="1.10.287.2250">
    <property type="match status" value="1"/>
</dbReference>
<dbReference type="PANTHER" id="PTHR12411">
    <property type="entry name" value="CYSTEINE PROTEASE FAMILY C1-RELATED"/>
    <property type="match status" value="1"/>
</dbReference>
<feature type="compositionally biased region" description="Low complexity" evidence="4">
    <location>
        <begin position="1001"/>
        <end position="1012"/>
    </location>
</feature>
<feature type="compositionally biased region" description="Polar residues" evidence="4">
    <location>
        <begin position="499"/>
        <end position="509"/>
    </location>
</feature>
<dbReference type="eggNOG" id="KOG1542">
    <property type="taxonomic scope" value="Eukaryota"/>
</dbReference>
<dbReference type="InterPro" id="IPR000169">
    <property type="entry name" value="Pept_cys_AS"/>
</dbReference>
<proteinExistence type="inferred from homology"/>
<dbReference type="SUPFAM" id="SSF54001">
    <property type="entry name" value="Cysteine proteinases"/>
    <property type="match status" value="1"/>
</dbReference>
<feature type="region of interest" description="Disordered" evidence="4">
    <location>
        <begin position="525"/>
        <end position="566"/>
    </location>
</feature>
<dbReference type="AlphaFoldDB" id="K0TE25"/>
<feature type="region of interest" description="Disordered" evidence="4">
    <location>
        <begin position="991"/>
        <end position="1017"/>
    </location>
</feature>
<keyword evidence="3" id="KW-1015">Disulfide bond</keyword>
<evidence type="ECO:0000313" key="8">
    <source>
        <dbReference type="Proteomes" id="UP000266841"/>
    </source>
</evidence>
<dbReference type="OMA" id="FLDMNHC"/>
<dbReference type="InterPro" id="IPR039417">
    <property type="entry name" value="Peptidase_C1A_papain-like"/>
</dbReference>
<evidence type="ECO:0000256" key="2">
    <source>
        <dbReference type="ARBA" id="ARBA00023145"/>
    </source>
</evidence>
<dbReference type="InterPro" id="IPR025660">
    <property type="entry name" value="Pept_his_AS"/>
</dbReference>
<accession>K0TE25</accession>
<evidence type="ECO:0000259" key="6">
    <source>
        <dbReference type="SMART" id="SM00848"/>
    </source>
</evidence>
<dbReference type="CDD" id="cd02248">
    <property type="entry name" value="Peptidase_C1A"/>
    <property type="match status" value="1"/>
</dbReference>
<feature type="domain" description="Peptidase C1A papain C-terminal" evidence="5">
    <location>
        <begin position="750"/>
        <end position="1050"/>
    </location>
</feature>
<dbReference type="PROSITE" id="PS00139">
    <property type="entry name" value="THIOL_PROTEASE_CYS"/>
    <property type="match status" value="1"/>
</dbReference>
<dbReference type="InterPro" id="IPR013201">
    <property type="entry name" value="Prot_inhib_I29"/>
</dbReference>
<dbReference type="PROSITE" id="PS00639">
    <property type="entry name" value="THIOL_PROTEASE_HIS"/>
    <property type="match status" value="1"/>
</dbReference>
<feature type="compositionally biased region" description="Basic residues" evidence="4">
    <location>
        <begin position="482"/>
        <end position="493"/>
    </location>
</feature>
<evidence type="ECO:0000259" key="5">
    <source>
        <dbReference type="SMART" id="SM00645"/>
    </source>
</evidence>
<dbReference type="Proteomes" id="UP000266841">
    <property type="component" value="Unassembled WGS sequence"/>
</dbReference>
<dbReference type="InterPro" id="IPR013128">
    <property type="entry name" value="Peptidase_C1A"/>
</dbReference>
<sequence length="1081" mass="119257">MSVPDEDDGDRVSLTSFGLNSTVVTENLSRSVRGANFAGVNGNDESGESSSDDEMAINAYGSENPLRQRGQRKHAPLLESALLHPTVEVELSPAAIDAALKGETPFGSQQQRSKDTSAAQRFEEERQMLSNFDPFVGQQKQDLEELELEEESINFLPSSPSKLEKTTDSPRQELNAFGQLFDGHHDMQPLNQPKHRSAEEHSGPSFASSFSPFPKHAYWSSRGCTRPEYGEGTPLSSNTRRGRHPGRFGGLGQTVKSAFSCAVYAASTLIMGQHQSSNPFQNSSRPSPPMHRSRWRWGAKQLILAIAGLSFITMWVASSLVSETAGSDQLMNDQIRSSGGKGQVSTYAVRGGQLLDAGETMSEGAQPSRKMEKARPHWWRKSTVVDQTGERSRLDQYTSNVMNVGLDRGPSSLEVDGAMPQGVVVRTADDGSILIKLPPPKMGQSREKKNTLEKAAEVLETFSPLLGAVQSESVEAATKSIPGKHKKPKKKGPAKGQALDSSPMTSNLLDNEEGTLYIKIPYTPESEIEESPQKQELEPPLRGASPRHKGLRHFSPPPLESRHKQEHRGLLNTLKDEFDSWSHKHKKNYHSQEERDRRFHIWTKNHIRISEKNEMHGPCKLTGKPVFGHNLFSDLDPDEFQSQFLTGYRGPRVHDHRKKSSTPHFTDASVSRGPPVQRHPTIQRKLEEYHPMYGSDTVTSDSASRLHGEKYRFSISANCSWWDVSCYLRWIFGYQYVGGTREPIFDNDSYPSSLDWRQMGVVSDVHSQGSCGACWAITAVQTIESACAIKTGTLYDLNEEEVIACDGSCEMCNGGWPQNAYQYVMDHDGLPTKGSDYDADWLYTVTAVLGGESDEAGDDDLQAYFAQTCPAGKREGGEGDSHSHSNSGDSNYYDGVYAYQNSQRYGKIKGYGYATDRCVCYTDGSGCDCEDQNEKLAVLNIASYGPAAVCLEASLWQNYEGGIMTSDIGCSSGFLDMNHCVEVVGYAFTDGSDGEDDGGDNSKSGSNDSRSGSGDDQREGYWIVKNQWSSYWGMRLAYVDKNALPLSRPVGKEQQFCISSWPGPGSCASQGFFSSCRTPTQ</sequence>
<dbReference type="Pfam" id="PF08246">
    <property type="entry name" value="Inhibitor_I29"/>
    <property type="match status" value="1"/>
</dbReference>
<dbReference type="Gene3D" id="3.90.70.10">
    <property type="entry name" value="Cysteine proteinases"/>
    <property type="match status" value="1"/>
</dbReference>
<reference evidence="7 8" key="1">
    <citation type="journal article" date="2012" name="Genome Biol.">
        <title>Genome and low-iron response of an oceanic diatom adapted to chronic iron limitation.</title>
        <authorList>
            <person name="Lommer M."/>
            <person name="Specht M."/>
            <person name="Roy A.S."/>
            <person name="Kraemer L."/>
            <person name="Andreson R."/>
            <person name="Gutowska M.A."/>
            <person name="Wolf J."/>
            <person name="Bergner S.V."/>
            <person name="Schilhabel M.B."/>
            <person name="Klostermeier U.C."/>
            <person name="Beiko R.G."/>
            <person name="Rosenstiel P."/>
            <person name="Hippler M."/>
            <person name="Laroche J."/>
        </authorList>
    </citation>
    <scope>NUCLEOTIDE SEQUENCE [LARGE SCALE GENOMIC DNA]</scope>
    <source>
        <strain evidence="7 8">CCMP1005</strain>
    </source>
</reference>
<feature type="domain" description="Cathepsin propeptide inhibitor" evidence="6">
    <location>
        <begin position="578"/>
        <end position="640"/>
    </location>
</feature>
<name>K0TE25_THAOC</name>
<dbReference type="InterPro" id="IPR000668">
    <property type="entry name" value="Peptidase_C1A_C"/>
</dbReference>
<feature type="region of interest" description="Disordered" evidence="4">
    <location>
        <begin position="651"/>
        <end position="678"/>
    </location>
</feature>
<keyword evidence="8" id="KW-1185">Reference proteome</keyword>
<organism evidence="7 8">
    <name type="scientific">Thalassiosira oceanica</name>
    <name type="common">Marine diatom</name>
    <dbReference type="NCBI Taxonomy" id="159749"/>
    <lineage>
        <taxon>Eukaryota</taxon>
        <taxon>Sar</taxon>
        <taxon>Stramenopiles</taxon>
        <taxon>Ochrophyta</taxon>
        <taxon>Bacillariophyta</taxon>
        <taxon>Coscinodiscophyceae</taxon>
        <taxon>Thalassiosirophycidae</taxon>
        <taxon>Thalassiosirales</taxon>
        <taxon>Thalassiosiraceae</taxon>
        <taxon>Thalassiosira</taxon>
    </lineage>
</organism>
<dbReference type="EMBL" id="AGNL01010814">
    <property type="protein sequence ID" value="EJK68807.1"/>
    <property type="molecule type" value="Genomic_DNA"/>
</dbReference>
<keyword evidence="2" id="KW-0865">Zymogen</keyword>
<dbReference type="GO" id="GO:0008234">
    <property type="term" value="F:cysteine-type peptidase activity"/>
    <property type="evidence" value="ECO:0007669"/>
    <property type="project" value="InterPro"/>
</dbReference>
<dbReference type="Pfam" id="PF00112">
    <property type="entry name" value="Peptidase_C1"/>
    <property type="match status" value="1"/>
</dbReference>
<feature type="region of interest" description="Disordered" evidence="4">
    <location>
        <begin position="476"/>
        <end position="512"/>
    </location>
</feature>
<dbReference type="GO" id="GO:0006508">
    <property type="term" value="P:proteolysis"/>
    <property type="evidence" value="ECO:0007669"/>
    <property type="project" value="InterPro"/>
</dbReference>
<evidence type="ECO:0000256" key="1">
    <source>
        <dbReference type="ARBA" id="ARBA00008455"/>
    </source>
</evidence>
<dbReference type="OrthoDB" id="190265at2759"/>
<dbReference type="InterPro" id="IPR038765">
    <property type="entry name" value="Papain-like_cys_pep_sf"/>
</dbReference>